<keyword evidence="5" id="KW-0547">Nucleotide-binding</keyword>
<dbReference type="OrthoDB" id="9787851at2"/>
<dbReference type="CDD" id="cd03214">
    <property type="entry name" value="ABC_Iron-Siderophores_B12_Hemin"/>
    <property type="match status" value="1"/>
</dbReference>
<dbReference type="SUPFAM" id="SSF52540">
    <property type="entry name" value="P-loop containing nucleoside triphosphate hydrolases"/>
    <property type="match status" value="1"/>
</dbReference>
<evidence type="ECO:0000256" key="1">
    <source>
        <dbReference type="ARBA" id="ARBA00004202"/>
    </source>
</evidence>
<keyword evidence="6 11" id="KW-0067">ATP-binding</keyword>
<dbReference type="PROSITE" id="PS50893">
    <property type="entry name" value="ABC_TRANSPORTER_2"/>
    <property type="match status" value="1"/>
</dbReference>
<keyword evidence="9" id="KW-0472">Membrane</keyword>
<protein>
    <submittedName>
        <fullName evidence="11">ABC transporter, ATP-binding protein</fullName>
    </submittedName>
</protein>
<proteinExistence type="predicted"/>
<evidence type="ECO:0000256" key="6">
    <source>
        <dbReference type="ARBA" id="ARBA00022840"/>
    </source>
</evidence>
<dbReference type="EMBL" id="AEUX02000001">
    <property type="protein sequence ID" value="EHI70775.1"/>
    <property type="molecule type" value="Genomic_DNA"/>
</dbReference>
<dbReference type="PANTHER" id="PTHR42771:SF10">
    <property type="entry name" value="FERRICHROME TRANSPORT ATP-BINDING PROTEIN FHUC"/>
    <property type="match status" value="1"/>
</dbReference>
<evidence type="ECO:0000256" key="2">
    <source>
        <dbReference type="ARBA" id="ARBA00022448"/>
    </source>
</evidence>
<dbReference type="InterPro" id="IPR051535">
    <property type="entry name" value="Siderophore_ABC-ATPase"/>
</dbReference>
<dbReference type="InterPro" id="IPR027417">
    <property type="entry name" value="P-loop_NTPase"/>
</dbReference>
<dbReference type="AlphaFoldDB" id="G5JZY7"/>
<name>G5JZY7_9STRE</name>
<evidence type="ECO:0000256" key="9">
    <source>
        <dbReference type="ARBA" id="ARBA00023136"/>
    </source>
</evidence>
<dbReference type="GO" id="GO:0005886">
    <property type="term" value="C:plasma membrane"/>
    <property type="evidence" value="ECO:0007669"/>
    <property type="project" value="UniProtKB-SubCell"/>
</dbReference>
<keyword evidence="2" id="KW-0813">Transport</keyword>
<dbReference type="Pfam" id="PF00005">
    <property type="entry name" value="ABC_tran"/>
    <property type="match status" value="1"/>
</dbReference>
<dbReference type="Proteomes" id="UP000003330">
    <property type="component" value="Unassembled WGS sequence"/>
</dbReference>
<dbReference type="SMART" id="SM00382">
    <property type="entry name" value="AAA"/>
    <property type="match status" value="1"/>
</dbReference>
<dbReference type="eggNOG" id="COG1120">
    <property type="taxonomic scope" value="Bacteria"/>
</dbReference>
<evidence type="ECO:0000256" key="4">
    <source>
        <dbReference type="ARBA" id="ARBA00022496"/>
    </source>
</evidence>
<keyword evidence="8" id="KW-0406">Ion transport</keyword>
<evidence type="ECO:0000313" key="12">
    <source>
        <dbReference type="Proteomes" id="UP000003330"/>
    </source>
</evidence>
<comment type="caution">
    <text evidence="11">The sequence shown here is derived from an EMBL/GenBank/DDBJ whole genome shotgun (WGS) entry which is preliminary data.</text>
</comment>
<dbReference type="GO" id="GO:0006826">
    <property type="term" value="P:iron ion transport"/>
    <property type="evidence" value="ECO:0007669"/>
    <property type="project" value="UniProtKB-KW"/>
</dbReference>
<accession>G5JZY7</accession>
<evidence type="ECO:0000256" key="7">
    <source>
        <dbReference type="ARBA" id="ARBA00023004"/>
    </source>
</evidence>
<keyword evidence="3" id="KW-1003">Cell membrane</keyword>
<evidence type="ECO:0000256" key="8">
    <source>
        <dbReference type="ARBA" id="ARBA00023065"/>
    </source>
</evidence>
<dbReference type="RefSeq" id="WP_008087043.1">
    <property type="nucleotide sequence ID" value="NZ_AEUX02000001.1"/>
</dbReference>
<keyword evidence="7" id="KW-0408">Iron</keyword>
<dbReference type="InterPro" id="IPR003439">
    <property type="entry name" value="ABC_transporter-like_ATP-bd"/>
</dbReference>
<dbReference type="PROSITE" id="PS00211">
    <property type="entry name" value="ABC_TRANSPORTER_1"/>
    <property type="match status" value="1"/>
</dbReference>
<keyword evidence="4" id="KW-0410">Iron transport</keyword>
<dbReference type="GO" id="GO:0016887">
    <property type="term" value="F:ATP hydrolysis activity"/>
    <property type="evidence" value="ECO:0007669"/>
    <property type="project" value="InterPro"/>
</dbReference>
<dbReference type="Gene3D" id="3.40.50.300">
    <property type="entry name" value="P-loop containing nucleotide triphosphate hydrolases"/>
    <property type="match status" value="1"/>
</dbReference>
<dbReference type="STRING" id="764299.STRIC_0851"/>
<dbReference type="FunFam" id="3.40.50.300:FF:000134">
    <property type="entry name" value="Iron-enterobactin ABC transporter ATP-binding protein"/>
    <property type="match status" value="1"/>
</dbReference>
<gene>
    <name evidence="11" type="ORF">STRIC_0851</name>
</gene>
<dbReference type="PANTHER" id="PTHR42771">
    <property type="entry name" value="IRON(3+)-HYDROXAMATE IMPORT ATP-BINDING PROTEIN FHUC"/>
    <property type="match status" value="1"/>
</dbReference>
<evidence type="ECO:0000256" key="5">
    <source>
        <dbReference type="ARBA" id="ARBA00022741"/>
    </source>
</evidence>
<evidence type="ECO:0000259" key="10">
    <source>
        <dbReference type="PROSITE" id="PS50893"/>
    </source>
</evidence>
<keyword evidence="12" id="KW-1185">Reference proteome</keyword>
<evidence type="ECO:0000256" key="3">
    <source>
        <dbReference type="ARBA" id="ARBA00022475"/>
    </source>
</evidence>
<dbReference type="InterPro" id="IPR003593">
    <property type="entry name" value="AAA+_ATPase"/>
</dbReference>
<comment type="subcellular location">
    <subcellularLocation>
        <location evidence="1">Cell membrane</location>
        <topology evidence="1">Peripheral membrane protein</topology>
    </subcellularLocation>
</comment>
<dbReference type="InterPro" id="IPR017871">
    <property type="entry name" value="ABC_transporter-like_CS"/>
</dbReference>
<feature type="domain" description="ABC transporter" evidence="10">
    <location>
        <begin position="8"/>
        <end position="244"/>
    </location>
</feature>
<reference evidence="11 12" key="1">
    <citation type="journal article" date="2014" name="Int. J. Syst. Evol. Microbiol.">
        <title>Phylogenomics and the dynamic genome evolution of the genus Streptococcus.</title>
        <authorList>
            <consortium name="The Broad Institute Genome Sequencing Platform"/>
            <person name="Richards V.P."/>
            <person name="Palmer S.R."/>
            <person name="Pavinski Bitar P.D."/>
            <person name="Qin X."/>
            <person name="Weinstock G.M."/>
            <person name="Highlander S.K."/>
            <person name="Town C.D."/>
            <person name="Burne R.A."/>
            <person name="Stanhope M.J."/>
        </authorList>
    </citation>
    <scope>NUCLEOTIDE SEQUENCE [LARGE SCALE GENOMIC DNA]</scope>
    <source>
        <strain evidence="11 12">707-05</strain>
    </source>
</reference>
<dbReference type="GO" id="GO:0005524">
    <property type="term" value="F:ATP binding"/>
    <property type="evidence" value="ECO:0007669"/>
    <property type="project" value="UniProtKB-KW"/>
</dbReference>
<organism evidence="11 12">
    <name type="scientific">Streptococcus ictaluri 707-05</name>
    <dbReference type="NCBI Taxonomy" id="764299"/>
    <lineage>
        <taxon>Bacteria</taxon>
        <taxon>Bacillati</taxon>
        <taxon>Bacillota</taxon>
        <taxon>Bacilli</taxon>
        <taxon>Lactobacillales</taxon>
        <taxon>Streptococcaceae</taxon>
        <taxon>Streptococcus</taxon>
    </lineage>
</organism>
<evidence type="ECO:0000313" key="11">
    <source>
        <dbReference type="EMBL" id="EHI70775.1"/>
    </source>
</evidence>
<sequence length="264" mass="29099">MTAKTISLSLDKVSFSYGGIKVIDQLTLDIIEGQITTILGANGCGKSTLLGLLSKGLMPQEGDIFLKGKTISHMGLKVFAKQVAMVHQNQQPIADMTVYDMVAMGRFPYQRFFQRDKGKDDDAINWALEVTGLANLAYRCLQDLSGGERQRVWIARALAQKAPILILDEPTTYLDVKYQLEILTLIKKINQDCGMTIIMVLHDINHALAVSDTIVGLKEGKVYGQGSVETVIDEAFIETIFGVYLPLVTIDGKPYLMHTLGQTS</sequence>